<dbReference type="SUPFAM" id="SSF56112">
    <property type="entry name" value="Protein kinase-like (PK-like)"/>
    <property type="match status" value="1"/>
</dbReference>
<dbReference type="AlphaFoldDB" id="A0AA88YL46"/>
<dbReference type="NCBIfam" id="TIGR00231">
    <property type="entry name" value="small_GTP"/>
    <property type="match status" value="1"/>
</dbReference>
<dbReference type="InterPro" id="IPR056602">
    <property type="entry name" value="Beta-prop_LRRK2"/>
</dbReference>
<evidence type="ECO:0000256" key="8">
    <source>
        <dbReference type="ARBA" id="ARBA00022840"/>
    </source>
</evidence>
<dbReference type="InterPro" id="IPR027417">
    <property type="entry name" value="P-loop_NTPase"/>
</dbReference>
<evidence type="ECO:0000256" key="4">
    <source>
        <dbReference type="ARBA" id="ARBA00022679"/>
    </source>
</evidence>
<evidence type="ECO:0000256" key="6">
    <source>
        <dbReference type="ARBA" id="ARBA00022741"/>
    </source>
</evidence>
<evidence type="ECO:0000313" key="14">
    <source>
        <dbReference type="Proteomes" id="UP001186944"/>
    </source>
</evidence>
<dbReference type="InterPro" id="IPR003591">
    <property type="entry name" value="Leu-rich_rpt_typical-subtyp"/>
</dbReference>
<dbReference type="InterPro" id="IPR032171">
    <property type="entry name" value="COR-A"/>
</dbReference>
<dbReference type="InterPro" id="IPR008271">
    <property type="entry name" value="Ser/Thr_kinase_AS"/>
</dbReference>
<dbReference type="Pfam" id="PF16095">
    <property type="entry name" value="COR-A"/>
    <property type="match status" value="1"/>
</dbReference>
<keyword evidence="7" id="KW-0418">Kinase</keyword>
<reference evidence="13" key="1">
    <citation type="submission" date="2019-08" db="EMBL/GenBank/DDBJ databases">
        <title>The improved chromosome-level genome for the pearl oyster Pinctada fucata martensii using PacBio sequencing and Hi-C.</title>
        <authorList>
            <person name="Zheng Z."/>
        </authorList>
    </citation>
    <scope>NUCLEOTIDE SEQUENCE</scope>
    <source>
        <strain evidence="13">ZZ-2019</strain>
        <tissue evidence="13">Adductor muscle</tissue>
    </source>
</reference>
<dbReference type="EMBL" id="VSWD01000005">
    <property type="protein sequence ID" value="KAK3103691.1"/>
    <property type="molecule type" value="Genomic_DNA"/>
</dbReference>
<dbReference type="PROSITE" id="PS51450">
    <property type="entry name" value="LRR"/>
    <property type="match status" value="1"/>
</dbReference>
<dbReference type="Pfam" id="PF00069">
    <property type="entry name" value="Pkinase"/>
    <property type="match status" value="1"/>
</dbReference>
<dbReference type="GO" id="GO:0005525">
    <property type="term" value="F:GTP binding"/>
    <property type="evidence" value="ECO:0007669"/>
    <property type="project" value="UniProtKB-KW"/>
</dbReference>
<keyword evidence="6" id="KW-0547">Nucleotide-binding</keyword>
<dbReference type="SUPFAM" id="SSF52540">
    <property type="entry name" value="P-loop containing nucleoside triphosphate hydrolases"/>
    <property type="match status" value="1"/>
</dbReference>
<organism evidence="13 14">
    <name type="scientific">Pinctada imbricata</name>
    <name type="common">Atlantic pearl-oyster</name>
    <name type="synonym">Pinctada martensii</name>
    <dbReference type="NCBI Taxonomy" id="66713"/>
    <lineage>
        <taxon>Eukaryota</taxon>
        <taxon>Metazoa</taxon>
        <taxon>Spiralia</taxon>
        <taxon>Lophotrochozoa</taxon>
        <taxon>Mollusca</taxon>
        <taxon>Bivalvia</taxon>
        <taxon>Autobranchia</taxon>
        <taxon>Pteriomorphia</taxon>
        <taxon>Pterioida</taxon>
        <taxon>Pterioidea</taxon>
        <taxon>Pteriidae</taxon>
        <taxon>Pinctada</taxon>
    </lineage>
</organism>
<dbReference type="PROSITE" id="PS00108">
    <property type="entry name" value="PROTEIN_KINASE_ST"/>
    <property type="match status" value="1"/>
</dbReference>
<sequence>MNNLATKEPLYIPKFVLDLPSIRSVDISENNLVSLPLPTAWKSTMLKELVACRNSISKISLDGGKALAKLELLNLAENGLLELPKEIGQLPSLTSLDISHNKLTTLPDELGKCSKLWELPLHGLPNLSLDPALTKGRVKDLIIYLHNKLKKATEFYRMKLMLIGYGGRGKSTLLRALMKNFKNIERNQPTVGVIVKDWKFEIQHREKRGTITCTLSTWDFAGQEEFYSSHQCYISGRAIYLVVCNIKKGTKEIDQLKPWLSTIHSRAPGCPVIFVMTHLDQIAEVHRDKVITEMNRKLEETISKAGFPEIKGSYAVTCTKENNSLQFLRAAIRDVIDGYTFKGLPVMGQKIPASYVKLADLLEAEVKRNSSPYPVITYSRLLKIVQDESLDLDKEEIHQAVHFLHESGILLHYPDKALNLNNLYFIDPGWLCCLMAQVVTVKQINPFIRNGILRKADTSLLFTGKKVDKDSSFVFPKELIPQYLKLLENILCLVIDHMDALIDEWYPGLTTLDPLQGKELLERLVPCTKCQDRGKPEHMFKLPELFQEAEKNTHVTCPQCSSNIHIAHLAPDIMLSDLESELHLEEDEFNFEESAENLIGDGGFGNVYKAAYKKQTAEGMAYLHGLMIVYRDMKPDNVLIFSTSLTSVVNAKVSDYGIARFSTPDGLTAQEGTPAYRAPEVIRGETYSFKADVFSLGVTLYTMITQGRHPFDNLEYKGEMDRAFAEGHAPPPITQKNVSPWPSMQHILSSCMQTVPDRRPSSDEVVSDLNNPDILGLQQVIPISVGTTVECLTIQEQDGGKVYLWIACGDCDNTQLSRLDLMDKNAEIKGVMFRYGRIMSLQALSQGFLLVGTQLSKIWLYDSIRYELIHSTSILPDAVLCIKHIHAYSQGADDMIFAGLANGTVCVFSQSEILHEPNTYPMCITTGQRHEAVRCLEYAQKRKRIYASCGSRIVVIDIRRSIAVDTEIETLKTGLDSVKCRVTAMCLQKGHGYVWLGTGGGHIVVLEESTGKVVTSSKKYTGAIRTLKSIKARGPSKFNGILSGGLGFVEDKEDTSTDIETECGCVLVWDPEFGNKAKLFSEDITRRQRYTQNFQNLPSVPDENVIGFGGSDIENDRTTVNEMFDSL</sequence>
<keyword evidence="3" id="KW-0433">Leucine-rich repeat</keyword>
<evidence type="ECO:0000313" key="13">
    <source>
        <dbReference type="EMBL" id="KAK3103691.1"/>
    </source>
</evidence>
<dbReference type="GO" id="GO:0004674">
    <property type="term" value="F:protein serine/threonine kinase activity"/>
    <property type="evidence" value="ECO:0007669"/>
    <property type="project" value="UniProtKB-KW"/>
</dbReference>
<evidence type="ECO:0000259" key="12">
    <source>
        <dbReference type="PROSITE" id="PS51424"/>
    </source>
</evidence>
<dbReference type="InterPro" id="IPR036388">
    <property type="entry name" value="WH-like_DNA-bd_sf"/>
</dbReference>
<dbReference type="Pfam" id="PF13855">
    <property type="entry name" value="LRR_8"/>
    <property type="match status" value="1"/>
</dbReference>
<keyword evidence="4" id="KW-0808">Transferase</keyword>
<evidence type="ECO:0000256" key="9">
    <source>
        <dbReference type="ARBA" id="ARBA00047899"/>
    </source>
</evidence>
<keyword evidence="14" id="KW-1185">Reference proteome</keyword>
<gene>
    <name evidence="13" type="ORF">FSP39_021072</name>
</gene>
<dbReference type="PROSITE" id="PS50011">
    <property type="entry name" value="PROTEIN_KINASE_DOM"/>
    <property type="match status" value="1"/>
</dbReference>
<dbReference type="SMART" id="SM00369">
    <property type="entry name" value="LRR_TYP"/>
    <property type="match status" value="3"/>
</dbReference>
<dbReference type="GO" id="GO:0005524">
    <property type="term" value="F:ATP binding"/>
    <property type="evidence" value="ECO:0007669"/>
    <property type="project" value="UniProtKB-KW"/>
</dbReference>
<dbReference type="GO" id="GO:0005737">
    <property type="term" value="C:cytoplasm"/>
    <property type="evidence" value="ECO:0007669"/>
    <property type="project" value="UniProtKB-ARBA"/>
</dbReference>
<evidence type="ECO:0000256" key="2">
    <source>
        <dbReference type="ARBA" id="ARBA00022527"/>
    </source>
</evidence>
<accession>A0AA88YL46</accession>
<dbReference type="Gene3D" id="2.130.10.10">
    <property type="entry name" value="YVTN repeat-like/Quinoprotein amine dehydrogenase"/>
    <property type="match status" value="1"/>
</dbReference>
<dbReference type="InterPro" id="IPR011009">
    <property type="entry name" value="Kinase-like_dom_sf"/>
</dbReference>
<keyword evidence="5" id="KW-0677">Repeat</keyword>
<dbReference type="PROSITE" id="PS51424">
    <property type="entry name" value="ROC"/>
    <property type="match status" value="1"/>
</dbReference>
<comment type="caution">
    <text evidence="13">The sequence shown here is derived from an EMBL/GenBank/DDBJ whole genome shotgun (WGS) entry which is preliminary data.</text>
</comment>
<keyword evidence="2" id="KW-0723">Serine/threonine-protein kinase</keyword>
<dbReference type="Pfam" id="PF08477">
    <property type="entry name" value="Roc"/>
    <property type="match status" value="1"/>
</dbReference>
<dbReference type="SUPFAM" id="SSF50978">
    <property type="entry name" value="WD40 repeat-like"/>
    <property type="match status" value="1"/>
</dbReference>
<dbReference type="Gene3D" id="1.10.510.10">
    <property type="entry name" value="Transferase(Phosphotransferase) domain 1"/>
    <property type="match status" value="1"/>
</dbReference>
<dbReference type="Proteomes" id="UP001186944">
    <property type="component" value="Unassembled WGS sequence"/>
</dbReference>
<dbReference type="Pfam" id="PF23748">
    <property type="entry name" value="Beta-prop_LRRK2"/>
    <property type="match status" value="2"/>
</dbReference>
<evidence type="ECO:0000256" key="7">
    <source>
        <dbReference type="ARBA" id="ARBA00022777"/>
    </source>
</evidence>
<comment type="catalytic activity">
    <reaction evidence="9">
        <text>L-threonyl-[protein] + ATP = O-phospho-L-threonyl-[protein] + ADP + H(+)</text>
        <dbReference type="Rhea" id="RHEA:46608"/>
        <dbReference type="Rhea" id="RHEA-COMP:11060"/>
        <dbReference type="Rhea" id="RHEA-COMP:11605"/>
        <dbReference type="ChEBI" id="CHEBI:15378"/>
        <dbReference type="ChEBI" id="CHEBI:30013"/>
        <dbReference type="ChEBI" id="CHEBI:30616"/>
        <dbReference type="ChEBI" id="CHEBI:61977"/>
        <dbReference type="ChEBI" id="CHEBI:456216"/>
        <dbReference type="EC" id="2.7.11.1"/>
    </reaction>
</comment>
<dbReference type="SMART" id="SM00364">
    <property type="entry name" value="LRR_BAC"/>
    <property type="match status" value="2"/>
</dbReference>
<evidence type="ECO:0000256" key="10">
    <source>
        <dbReference type="ARBA" id="ARBA00048679"/>
    </source>
</evidence>
<dbReference type="InterPro" id="IPR032675">
    <property type="entry name" value="LRR_dom_sf"/>
</dbReference>
<comment type="catalytic activity">
    <reaction evidence="10">
        <text>L-seryl-[protein] + ATP = O-phospho-L-seryl-[protein] + ADP + H(+)</text>
        <dbReference type="Rhea" id="RHEA:17989"/>
        <dbReference type="Rhea" id="RHEA-COMP:9863"/>
        <dbReference type="Rhea" id="RHEA-COMP:11604"/>
        <dbReference type="ChEBI" id="CHEBI:15378"/>
        <dbReference type="ChEBI" id="CHEBI:29999"/>
        <dbReference type="ChEBI" id="CHEBI:30616"/>
        <dbReference type="ChEBI" id="CHEBI:83421"/>
        <dbReference type="ChEBI" id="CHEBI:456216"/>
        <dbReference type="EC" id="2.7.11.1"/>
    </reaction>
</comment>
<evidence type="ECO:0000256" key="1">
    <source>
        <dbReference type="ARBA" id="ARBA00012513"/>
    </source>
</evidence>
<dbReference type="EC" id="2.7.11.1" evidence="1"/>
<dbReference type="SUPFAM" id="SSF52075">
    <property type="entry name" value="Outer arm dynein light chain 1"/>
    <property type="match status" value="1"/>
</dbReference>
<dbReference type="InterPro" id="IPR000719">
    <property type="entry name" value="Prot_kinase_dom"/>
</dbReference>
<dbReference type="Gene3D" id="3.30.70.1390">
    <property type="entry name" value="ROC domain from the Parkinson's disease-associated leucine-rich repeat kinase 2"/>
    <property type="match status" value="1"/>
</dbReference>
<dbReference type="InterPro" id="IPR001611">
    <property type="entry name" value="Leu-rich_rpt"/>
</dbReference>
<feature type="domain" description="Roc" evidence="12">
    <location>
        <begin position="151"/>
        <end position="339"/>
    </location>
</feature>
<name>A0AA88YL46_PINIB</name>
<dbReference type="PANTHER" id="PTHR48005:SF13">
    <property type="entry name" value="SERINE_THREONINE-PROTEIN KINASE DDB_G0278509-RELATED"/>
    <property type="match status" value="1"/>
</dbReference>
<feature type="domain" description="Protein kinase" evidence="11">
    <location>
        <begin position="447"/>
        <end position="774"/>
    </location>
</feature>
<dbReference type="PANTHER" id="PTHR48005">
    <property type="entry name" value="LEUCINE RICH REPEAT KINASE 2"/>
    <property type="match status" value="1"/>
</dbReference>
<dbReference type="InterPro" id="IPR015943">
    <property type="entry name" value="WD40/YVTN_repeat-like_dom_sf"/>
</dbReference>
<evidence type="ECO:0000256" key="5">
    <source>
        <dbReference type="ARBA" id="ARBA00022737"/>
    </source>
</evidence>
<evidence type="ECO:0000256" key="3">
    <source>
        <dbReference type="ARBA" id="ARBA00022614"/>
    </source>
</evidence>
<dbReference type="InterPro" id="IPR005225">
    <property type="entry name" value="Small_GTP-bd"/>
</dbReference>
<protein>
    <recommendedName>
        <fullName evidence="1">non-specific serine/threonine protein kinase</fullName>
        <ecNumber evidence="1">2.7.11.1</ecNumber>
    </recommendedName>
</protein>
<dbReference type="PRINTS" id="PR00449">
    <property type="entry name" value="RASTRNSFRMNG"/>
</dbReference>
<proteinExistence type="predicted"/>
<dbReference type="InterPro" id="IPR036322">
    <property type="entry name" value="WD40_repeat_dom_sf"/>
</dbReference>
<evidence type="ECO:0000259" key="11">
    <source>
        <dbReference type="PROSITE" id="PS50011"/>
    </source>
</evidence>
<dbReference type="GO" id="GO:0009966">
    <property type="term" value="P:regulation of signal transduction"/>
    <property type="evidence" value="ECO:0007669"/>
    <property type="project" value="UniProtKB-ARBA"/>
</dbReference>
<dbReference type="Gene3D" id="3.80.10.10">
    <property type="entry name" value="Ribonuclease Inhibitor"/>
    <property type="match status" value="1"/>
</dbReference>
<dbReference type="SMART" id="SM00220">
    <property type="entry name" value="S_TKc"/>
    <property type="match status" value="1"/>
</dbReference>
<dbReference type="InterPro" id="IPR051420">
    <property type="entry name" value="Ser_Thr_Kinases_DiverseReg"/>
</dbReference>
<keyword evidence="8" id="KW-0067">ATP-binding</keyword>
<dbReference type="Gene3D" id="3.40.50.300">
    <property type="entry name" value="P-loop containing nucleotide triphosphate hydrolases"/>
    <property type="match status" value="1"/>
</dbReference>
<dbReference type="InterPro" id="IPR020859">
    <property type="entry name" value="ROC"/>
</dbReference>
<dbReference type="Gene3D" id="1.10.10.10">
    <property type="entry name" value="Winged helix-like DNA-binding domain superfamily/Winged helix DNA-binding domain"/>
    <property type="match status" value="1"/>
</dbReference>